<dbReference type="AlphaFoldDB" id="A0A7C5DCZ2"/>
<dbReference type="Gene3D" id="1.20.1560.10">
    <property type="entry name" value="ABC transporter type 1, transmembrane domain"/>
    <property type="match status" value="1"/>
</dbReference>
<evidence type="ECO:0000256" key="8">
    <source>
        <dbReference type="SAM" id="Phobius"/>
    </source>
</evidence>
<sequence>MKSLVKLLKNYRGRIFIALIYSSLAALFTATAALVLQPIMDNLFSVAPTHKAQGFQFGEFLSKYIDLSSPYAIPLLVLFVFFGKAFFTFLSNYTTRALAQKVVRDLRERIFSILIEAPLKFFDSFHSGKIASRFLYEMDILERSISDGVVQMIRESLTVLALVVVIITNNPRFTLISIAIIPVAAVPVIIFGRIIKKLTEKRQKSIGEISRQISETLGGIRVVKAFSTEAVEREKFTIVNQKNYLDNIKFVKIWTLSSPFLEFIGGFVAAILIYISARMIRQGLMTPGQFTTFIASIFYLYTPIRRLSSANNILHQGGAAVDSLEELINQGEKYREKEGDYKPSDIKGEIEFRDVYFSYNKGKPVLRGISFKLNPGEKMAIVGSSGVGKTTIVNLILGFYTPDSGKVLIDGVDVGKYDLKWLRRRIGVVTQDVLLFNATIAENIKYGTENASFDQILKAAKAAHIHDYIDSLPEGYDTNLSERGFNLSLGQRQRISIARAIIKDPKILIFDEATSSLDSESEQKIQEALREITRDRTTIIIAHRLSTVKMADKIIVLENGKIVEQGAHEELMRKNGKYAHFYRVQMEG</sequence>
<dbReference type="GO" id="GO:0015421">
    <property type="term" value="F:ABC-type oligopeptide transporter activity"/>
    <property type="evidence" value="ECO:0007669"/>
    <property type="project" value="TreeGrafter"/>
</dbReference>
<evidence type="ECO:0000256" key="2">
    <source>
        <dbReference type="ARBA" id="ARBA00022448"/>
    </source>
</evidence>
<protein>
    <submittedName>
        <fullName evidence="11">ABC transporter ATP-binding protein</fullName>
    </submittedName>
</protein>
<feature type="domain" description="ABC transmembrane type-1" evidence="10">
    <location>
        <begin position="16"/>
        <end position="316"/>
    </location>
</feature>
<evidence type="ECO:0000256" key="7">
    <source>
        <dbReference type="ARBA" id="ARBA00023136"/>
    </source>
</evidence>
<dbReference type="SUPFAM" id="SSF90123">
    <property type="entry name" value="ABC transporter transmembrane region"/>
    <property type="match status" value="1"/>
</dbReference>
<dbReference type="Proteomes" id="UP000886110">
    <property type="component" value="Unassembled WGS sequence"/>
</dbReference>
<evidence type="ECO:0000259" key="10">
    <source>
        <dbReference type="PROSITE" id="PS50929"/>
    </source>
</evidence>
<dbReference type="GO" id="GO:0005524">
    <property type="term" value="F:ATP binding"/>
    <property type="evidence" value="ECO:0007669"/>
    <property type="project" value="UniProtKB-KW"/>
</dbReference>
<evidence type="ECO:0000256" key="4">
    <source>
        <dbReference type="ARBA" id="ARBA00022741"/>
    </source>
</evidence>
<feature type="transmembrane region" description="Helical" evidence="8">
    <location>
        <begin position="15"/>
        <end position="36"/>
    </location>
</feature>
<evidence type="ECO:0000259" key="9">
    <source>
        <dbReference type="PROSITE" id="PS50893"/>
    </source>
</evidence>
<evidence type="ECO:0000256" key="5">
    <source>
        <dbReference type="ARBA" id="ARBA00022840"/>
    </source>
</evidence>
<accession>A0A7C5DCZ2</accession>
<dbReference type="InterPro" id="IPR039421">
    <property type="entry name" value="Type_1_exporter"/>
</dbReference>
<dbReference type="Gene3D" id="3.40.50.300">
    <property type="entry name" value="P-loop containing nucleotide triphosphate hydrolases"/>
    <property type="match status" value="1"/>
</dbReference>
<dbReference type="GO" id="GO:0005886">
    <property type="term" value="C:plasma membrane"/>
    <property type="evidence" value="ECO:0007669"/>
    <property type="project" value="UniProtKB-SubCell"/>
</dbReference>
<dbReference type="GO" id="GO:0016887">
    <property type="term" value="F:ATP hydrolysis activity"/>
    <property type="evidence" value="ECO:0007669"/>
    <property type="project" value="InterPro"/>
</dbReference>
<dbReference type="InterPro" id="IPR017871">
    <property type="entry name" value="ABC_transporter-like_CS"/>
</dbReference>
<feature type="transmembrane region" description="Helical" evidence="8">
    <location>
        <begin position="173"/>
        <end position="195"/>
    </location>
</feature>
<dbReference type="InterPro" id="IPR003593">
    <property type="entry name" value="AAA+_ATPase"/>
</dbReference>
<evidence type="ECO:0000313" key="11">
    <source>
        <dbReference type="EMBL" id="HHE04599.1"/>
    </source>
</evidence>
<feature type="transmembrane region" description="Helical" evidence="8">
    <location>
        <begin position="259"/>
        <end position="277"/>
    </location>
</feature>
<keyword evidence="2" id="KW-0813">Transport</keyword>
<keyword evidence="3 8" id="KW-0812">Transmembrane</keyword>
<dbReference type="InterPro" id="IPR036640">
    <property type="entry name" value="ABC1_TM_sf"/>
</dbReference>
<proteinExistence type="predicted"/>
<evidence type="ECO:0000256" key="3">
    <source>
        <dbReference type="ARBA" id="ARBA00022692"/>
    </source>
</evidence>
<name>A0A7C5DCZ2_UNCW3</name>
<dbReference type="PROSITE" id="PS50929">
    <property type="entry name" value="ABC_TM1F"/>
    <property type="match status" value="1"/>
</dbReference>
<keyword evidence="6 8" id="KW-1133">Transmembrane helix</keyword>
<evidence type="ECO:0000256" key="1">
    <source>
        <dbReference type="ARBA" id="ARBA00004651"/>
    </source>
</evidence>
<dbReference type="Pfam" id="PF00005">
    <property type="entry name" value="ABC_tran"/>
    <property type="match status" value="1"/>
</dbReference>
<gene>
    <name evidence="11" type="ORF">ENL19_00890</name>
</gene>
<dbReference type="InterPro" id="IPR011527">
    <property type="entry name" value="ABC1_TM_dom"/>
</dbReference>
<dbReference type="PROSITE" id="PS50893">
    <property type="entry name" value="ABC_TRANSPORTER_2"/>
    <property type="match status" value="1"/>
</dbReference>
<dbReference type="PROSITE" id="PS00211">
    <property type="entry name" value="ABC_TRANSPORTER_1"/>
    <property type="match status" value="1"/>
</dbReference>
<dbReference type="SMART" id="SM00382">
    <property type="entry name" value="AAA"/>
    <property type="match status" value="1"/>
</dbReference>
<dbReference type="EMBL" id="DRTB01000058">
    <property type="protein sequence ID" value="HHE04599.1"/>
    <property type="molecule type" value="Genomic_DNA"/>
</dbReference>
<dbReference type="PANTHER" id="PTHR43394">
    <property type="entry name" value="ATP-DEPENDENT PERMEASE MDL1, MITOCHONDRIAL"/>
    <property type="match status" value="1"/>
</dbReference>
<feature type="transmembrane region" description="Helical" evidence="8">
    <location>
        <begin position="71"/>
        <end position="91"/>
    </location>
</feature>
<dbReference type="InterPro" id="IPR003439">
    <property type="entry name" value="ABC_transporter-like_ATP-bd"/>
</dbReference>
<dbReference type="CDD" id="cd18552">
    <property type="entry name" value="ABC_6TM_MsbA_like"/>
    <property type="match status" value="1"/>
</dbReference>
<feature type="transmembrane region" description="Helical" evidence="8">
    <location>
        <begin position="283"/>
        <end position="301"/>
    </location>
</feature>
<evidence type="ECO:0000256" key="6">
    <source>
        <dbReference type="ARBA" id="ARBA00022989"/>
    </source>
</evidence>
<keyword evidence="4" id="KW-0547">Nucleotide-binding</keyword>
<dbReference type="PANTHER" id="PTHR43394:SF1">
    <property type="entry name" value="ATP-BINDING CASSETTE SUB-FAMILY B MEMBER 10, MITOCHONDRIAL"/>
    <property type="match status" value="1"/>
</dbReference>
<comment type="caution">
    <text evidence="11">The sequence shown here is derived from an EMBL/GenBank/DDBJ whole genome shotgun (WGS) entry which is preliminary data.</text>
</comment>
<organism evidence="11">
    <name type="scientific">candidate division WOR-3 bacterium</name>
    <dbReference type="NCBI Taxonomy" id="2052148"/>
    <lineage>
        <taxon>Bacteria</taxon>
        <taxon>Bacteria division WOR-3</taxon>
    </lineage>
</organism>
<dbReference type="Pfam" id="PF00664">
    <property type="entry name" value="ABC_membrane"/>
    <property type="match status" value="1"/>
</dbReference>
<keyword evidence="5 11" id="KW-0067">ATP-binding</keyword>
<reference evidence="11" key="1">
    <citation type="journal article" date="2020" name="mSystems">
        <title>Genome- and Community-Level Interaction Insights into Carbon Utilization and Element Cycling Functions of Hydrothermarchaeota in Hydrothermal Sediment.</title>
        <authorList>
            <person name="Zhou Z."/>
            <person name="Liu Y."/>
            <person name="Xu W."/>
            <person name="Pan J."/>
            <person name="Luo Z.H."/>
            <person name="Li M."/>
        </authorList>
    </citation>
    <scope>NUCLEOTIDE SEQUENCE [LARGE SCALE GENOMIC DNA]</scope>
    <source>
        <strain evidence="11">HyVt-74</strain>
    </source>
</reference>
<keyword evidence="7 8" id="KW-0472">Membrane</keyword>
<dbReference type="SUPFAM" id="SSF52540">
    <property type="entry name" value="P-loop containing nucleoside triphosphate hydrolases"/>
    <property type="match status" value="1"/>
</dbReference>
<feature type="domain" description="ABC transporter" evidence="9">
    <location>
        <begin position="350"/>
        <end position="584"/>
    </location>
</feature>
<dbReference type="InterPro" id="IPR027417">
    <property type="entry name" value="P-loop_NTPase"/>
</dbReference>
<dbReference type="FunFam" id="3.40.50.300:FF:000287">
    <property type="entry name" value="Multidrug ABC transporter ATP-binding protein"/>
    <property type="match status" value="1"/>
</dbReference>
<comment type="subcellular location">
    <subcellularLocation>
        <location evidence="1">Cell membrane</location>
        <topology evidence="1">Multi-pass membrane protein</topology>
    </subcellularLocation>
</comment>